<dbReference type="GO" id="GO:0070006">
    <property type="term" value="F:metalloaminopeptidase activity"/>
    <property type="evidence" value="ECO:0007669"/>
    <property type="project" value="InterPro"/>
</dbReference>
<dbReference type="Gene3D" id="3.40.630.10">
    <property type="entry name" value="Zn peptidases"/>
    <property type="match status" value="1"/>
</dbReference>
<dbReference type="KEGG" id="sphu:SPPYR_2515"/>
<reference evidence="7" key="1">
    <citation type="submission" date="2016-03" db="EMBL/GenBank/DDBJ databases">
        <authorList>
            <person name="Ploux O."/>
        </authorList>
    </citation>
    <scope>NUCLEOTIDE SEQUENCE</scope>
    <source>
        <strain evidence="7">UC10</strain>
    </source>
</reference>
<dbReference type="Pfam" id="PF00883">
    <property type="entry name" value="Peptidase_M17"/>
    <property type="match status" value="2"/>
</dbReference>
<keyword evidence="2 7" id="KW-0031">Aminopeptidase</keyword>
<evidence type="ECO:0000256" key="3">
    <source>
        <dbReference type="ARBA" id="ARBA00022670"/>
    </source>
</evidence>
<comment type="similarity">
    <text evidence="1">Belongs to the peptidase M17 family.</text>
</comment>
<evidence type="ECO:0000313" key="7">
    <source>
        <dbReference type="EMBL" id="SBV33635.1"/>
    </source>
</evidence>
<dbReference type="EC" id="3.4.11.1" evidence="7"/>
<dbReference type="Pfam" id="PF21337">
    <property type="entry name" value="Peptidase_M17_N_1"/>
    <property type="match status" value="1"/>
</dbReference>
<organism evidence="7">
    <name type="scientific">uncultured Sphingopyxis sp</name>
    <dbReference type="NCBI Taxonomy" id="310581"/>
    <lineage>
        <taxon>Bacteria</taxon>
        <taxon>Pseudomonadati</taxon>
        <taxon>Pseudomonadota</taxon>
        <taxon>Alphaproteobacteria</taxon>
        <taxon>Sphingomonadales</taxon>
        <taxon>Sphingomonadaceae</taxon>
        <taxon>Sphingopyxis</taxon>
        <taxon>environmental samples</taxon>
    </lineage>
</organism>
<keyword evidence="3" id="KW-0645">Protease</keyword>
<dbReference type="PANTHER" id="PTHR11963">
    <property type="entry name" value="LEUCINE AMINOPEPTIDASE-RELATED"/>
    <property type="match status" value="1"/>
</dbReference>
<dbReference type="InterPro" id="IPR048816">
    <property type="entry name" value="Peptidase_M17_N_1"/>
</dbReference>
<dbReference type="SUPFAM" id="SSF53187">
    <property type="entry name" value="Zn-dependent exopeptidases"/>
    <property type="match status" value="2"/>
</dbReference>
<dbReference type="RefSeq" id="WP_295319759.1">
    <property type="nucleotide sequence ID" value="NZ_LT598653.1"/>
</dbReference>
<name>A0A1Y5PYI0_9SPHN</name>
<evidence type="ECO:0000256" key="5">
    <source>
        <dbReference type="ARBA" id="ARBA00023211"/>
    </source>
</evidence>
<dbReference type="InterPro" id="IPR000819">
    <property type="entry name" value="Peptidase_M17_C"/>
</dbReference>
<dbReference type="GO" id="GO:0006508">
    <property type="term" value="P:proteolysis"/>
    <property type="evidence" value="ECO:0007669"/>
    <property type="project" value="UniProtKB-KW"/>
</dbReference>
<dbReference type="GO" id="GO:0005737">
    <property type="term" value="C:cytoplasm"/>
    <property type="evidence" value="ECO:0007669"/>
    <property type="project" value="InterPro"/>
</dbReference>
<keyword evidence="4 7" id="KW-0378">Hydrolase</keyword>
<dbReference type="InterPro" id="IPR011356">
    <property type="entry name" value="Leucine_aapep/pepB"/>
</dbReference>
<dbReference type="GO" id="GO:0030145">
    <property type="term" value="F:manganese ion binding"/>
    <property type="evidence" value="ECO:0007669"/>
    <property type="project" value="InterPro"/>
</dbReference>
<dbReference type="CDD" id="cd00433">
    <property type="entry name" value="Peptidase_M17"/>
    <property type="match status" value="1"/>
</dbReference>
<feature type="domain" description="Cytosol aminopeptidase" evidence="6">
    <location>
        <begin position="310"/>
        <end position="317"/>
    </location>
</feature>
<evidence type="ECO:0000256" key="4">
    <source>
        <dbReference type="ARBA" id="ARBA00022801"/>
    </source>
</evidence>
<keyword evidence="5" id="KW-0464">Manganese</keyword>
<dbReference type="EMBL" id="LT598653">
    <property type="protein sequence ID" value="SBV33635.1"/>
    <property type="molecule type" value="Genomic_DNA"/>
</dbReference>
<sequence>MTDYSDMIQPDKGQDARPIHLVDKKTYDEWLKGRSARERAHLAAVGFKPDAFVHAILPGDDPEKWAVVTTVADVASLSAWCLAKLGQILPEGRYRLEGQQPGKALFGWMSAQYRFDAYKSKAPAKGPRVLLTTDVGTIAPIVAEMRAVALVRDLVNTPAADMGPAAIEKAAERIAKAHGGKLTVTKGEALEQGYPMIHAVGRAAAKHHAPRLIEIEWGKEDHPRVALVGKGISFDSGGLDIKPAAGMRLMKKDMGGAAHVLALAELVMASGLPVRLHCLVAAAENAISSDAFRPGDVLKSRKGLTVEIGNTDAEGRLVLGDALAKAGEAQPELIVDFATLTGAARVALEQAHAELLSHAGQRHAARVALGPDLPPLFANDDALAEAMIAGGIERDDPLWRMPLWDPYADLLETDIADLGNAGSSPFAGSITAALFLKRFVPEGTAWAHLDTFAWRPSAKPGRPKGGAALGLRAAWAMLQTRYDRRAKG</sequence>
<evidence type="ECO:0000256" key="2">
    <source>
        <dbReference type="ARBA" id="ARBA00022438"/>
    </source>
</evidence>
<dbReference type="AlphaFoldDB" id="A0A1Y5PYI0"/>
<proteinExistence type="inferred from homology"/>
<protein>
    <submittedName>
        <fullName evidence="7">Leucyl aminopeptidase</fullName>
        <ecNumber evidence="7">3.4.11.1</ecNumber>
    </submittedName>
</protein>
<evidence type="ECO:0000256" key="1">
    <source>
        <dbReference type="ARBA" id="ARBA00009528"/>
    </source>
</evidence>
<accession>A0A1Y5PYI0</accession>
<dbReference type="Gene3D" id="3.40.220.10">
    <property type="entry name" value="Leucine Aminopeptidase, subunit E, domain 1"/>
    <property type="match status" value="1"/>
</dbReference>
<evidence type="ECO:0000259" key="6">
    <source>
        <dbReference type="PROSITE" id="PS00631"/>
    </source>
</evidence>
<dbReference type="InterPro" id="IPR043472">
    <property type="entry name" value="Macro_dom-like"/>
</dbReference>
<dbReference type="PANTHER" id="PTHR11963:SF20">
    <property type="entry name" value="PEPTIDASE B"/>
    <property type="match status" value="1"/>
</dbReference>
<dbReference type="PROSITE" id="PS00631">
    <property type="entry name" value="CYTOSOL_AP"/>
    <property type="match status" value="1"/>
</dbReference>
<gene>
    <name evidence="7" type="ORF">SPPYR_2515</name>
</gene>
<dbReference type="PRINTS" id="PR00481">
    <property type="entry name" value="LAMNOPPTDASE"/>
</dbReference>